<dbReference type="Gene3D" id="3.30.2010.10">
    <property type="entry name" value="Metalloproteases ('zincins'), catalytic domain"/>
    <property type="match status" value="1"/>
</dbReference>
<dbReference type="PANTHER" id="PTHR30399">
    <property type="entry name" value="UNCHARACTERIZED PROTEIN YGJP"/>
    <property type="match status" value="1"/>
</dbReference>
<dbReference type="Proteomes" id="UP000606720">
    <property type="component" value="Unassembled WGS sequence"/>
</dbReference>
<organism evidence="2 3">
    <name type="scientific">Roseburia zhanii</name>
    <dbReference type="NCBI Taxonomy" id="2763064"/>
    <lineage>
        <taxon>Bacteria</taxon>
        <taxon>Bacillati</taxon>
        <taxon>Bacillota</taxon>
        <taxon>Clostridia</taxon>
        <taxon>Lachnospirales</taxon>
        <taxon>Lachnospiraceae</taxon>
        <taxon>Roseburia</taxon>
    </lineage>
</organism>
<dbReference type="InterPro" id="IPR053136">
    <property type="entry name" value="UTP_pyrophosphatase-like"/>
</dbReference>
<protein>
    <submittedName>
        <fullName evidence="2">M48 family metallopeptidase</fullName>
    </submittedName>
</protein>
<dbReference type="PANTHER" id="PTHR30399:SF1">
    <property type="entry name" value="UTP PYROPHOSPHATASE"/>
    <property type="match status" value="1"/>
</dbReference>
<proteinExistence type="predicted"/>
<sequence length="174" mass="20832">MIRNGIYTDGRILPFGNGTICLKRIRNRDDKHIRIYRKHAEDGSYLLCMVSGIENNEPAYRAAVTGWFREYARVHLKEKADFYAKEMQVTFNRIAIKEQKTRWGSCSSKGNINFNWKLMLMPEQIQDYVVVHELAHRIQMNHSEAFWQIVESILPEYQTCIQWMRKHEREIMQY</sequence>
<accession>A0A923LS02</accession>
<dbReference type="CDD" id="cd07344">
    <property type="entry name" value="M48_yhfN_like"/>
    <property type="match status" value="1"/>
</dbReference>
<name>A0A923LS02_9FIRM</name>
<dbReference type="InterPro" id="IPR002725">
    <property type="entry name" value="YgjP-like_metallopeptidase"/>
</dbReference>
<feature type="domain" description="YgjP-like metallopeptidase" evidence="1">
    <location>
        <begin position="53"/>
        <end position="167"/>
    </location>
</feature>
<comment type="caution">
    <text evidence="2">The sequence shown here is derived from an EMBL/GenBank/DDBJ whole genome shotgun (WGS) entry which is preliminary data.</text>
</comment>
<dbReference type="AlphaFoldDB" id="A0A923LS02"/>
<gene>
    <name evidence="2" type="ORF">H8S17_11535</name>
</gene>
<reference evidence="2" key="1">
    <citation type="submission" date="2020-08" db="EMBL/GenBank/DDBJ databases">
        <title>Genome public.</title>
        <authorList>
            <person name="Liu C."/>
            <person name="Sun Q."/>
        </authorList>
    </citation>
    <scope>NUCLEOTIDE SEQUENCE</scope>
    <source>
        <strain evidence="2">BX1005</strain>
    </source>
</reference>
<dbReference type="Pfam" id="PF01863">
    <property type="entry name" value="YgjP-like"/>
    <property type="match status" value="1"/>
</dbReference>
<evidence type="ECO:0000313" key="2">
    <source>
        <dbReference type="EMBL" id="MBC5714823.1"/>
    </source>
</evidence>
<dbReference type="EMBL" id="JACOPH010000010">
    <property type="protein sequence ID" value="MBC5714823.1"/>
    <property type="molecule type" value="Genomic_DNA"/>
</dbReference>
<keyword evidence="3" id="KW-1185">Reference proteome</keyword>
<evidence type="ECO:0000259" key="1">
    <source>
        <dbReference type="Pfam" id="PF01863"/>
    </source>
</evidence>
<dbReference type="RefSeq" id="WP_186867426.1">
    <property type="nucleotide sequence ID" value="NZ_JACOPH010000010.1"/>
</dbReference>
<evidence type="ECO:0000313" key="3">
    <source>
        <dbReference type="Proteomes" id="UP000606720"/>
    </source>
</evidence>